<gene>
    <name evidence="4" type="ORF">ACFOSB_10105</name>
</gene>
<feature type="transmembrane region" description="Helical" evidence="3">
    <location>
        <begin position="6"/>
        <end position="27"/>
    </location>
</feature>
<evidence type="ECO:0000313" key="5">
    <source>
        <dbReference type="Proteomes" id="UP001595803"/>
    </source>
</evidence>
<dbReference type="Proteomes" id="UP001595803">
    <property type="component" value="Unassembled WGS sequence"/>
</dbReference>
<keyword evidence="3" id="KW-0472">Membrane</keyword>
<dbReference type="Pfam" id="PF07963">
    <property type="entry name" value="N_methyl"/>
    <property type="match status" value="1"/>
</dbReference>
<dbReference type="NCBIfam" id="TIGR02532">
    <property type="entry name" value="IV_pilin_GFxxxE"/>
    <property type="match status" value="1"/>
</dbReference>
<keyword evidence="3" id="KW-1133">Transmembrane helix</keyword>
<sequence length="240" mass="24990">MTRTDGFTLIEILVAMAIFAVVTIAALELQGSTTRLSGVQISQAQRLQTLSDTSGYLADQIRAGAGVYTGLSLPDGLGGTSTCALTGTQPCLAVLVPVTQPLTCTADPSTIVAWRLHAFRYVPRTSLPATYKGNTVHDADAYGLLEVRISDPANPAPAPGACGTEHATIPTSVAAYQTSSSAVTAPLADDLSIPAGTVPFAFDATTNVVTLRLQSASRTQGKLSLTPATPYELKVKTRNR</sequence>
<proteinExistence type="predicted"/>
<dbReference type="RefSeq" id="WP_322472645.1">
    <property type="nucleotide sequence ID" value="NZ_JBHRZG010000010.1"/>
</dbReference>
<protein>
    <submittedName>
        <fullName evidence="4">Type II secretion system protein J</fullName>
    </submittedName>
</protein>
<evidence type="ECO:0000256" key="2">
    <source>
        <dbReference type="ARBA" id="ARBA00023237"/>
    </source>
</evidence>
<evidence type="ECO:0000256" key="1">
    <source>
        <dbReference type="ARBA" id="ARBA00004442"/>
    </source>
</evidence>
<accession>A0ABV7Z6Z0</accession>
<name>A0ABV7Z6Z0_9DEIO</name>
<dbReference type="EMBL" id="JBHRZG010000010">
    <property type="protein sequence ID" value="MFC3833211.1"/>
    <property type="molecule type" value="Genomic_DNA"/>
</dbReference>
<reference evidence="5" key="1">
    <citation type="journal article" date="2019" name="Int. J. Syst. Evol. Microbiol.">
        <title>The Global Catalogue of Microorganisms (GCM) 10K type strain sequencing project: providing services to taxonomists for standard genome sequencing and annotation.</title>
        <authorList>
            <consortium name="The Broad Institute Genomics Platform"/>
            <consortium name="The Broad Institute Genome Sequencing Center for Infectious Disease"/>
            <person name="Wu L."/>
            <person name="Ma J."/>
        </authorList>
    </citation>
    <scope>NUCLEOTIDE SEQUENCE [LARGE SCALE GENOMIC DNA]</scope>
    <source>
        <strain evidence="5">CCTCC AB 2017081</strain>
    </source>
</reference>
<keyword evidence="3" id="KW-0812">Transmembrane</keyword>
<comment type="caution">
    <text evidence="4">The sequence shown here is derived from an EMBL/GenBank/DDBJ whole genome shotgun (WGS) entry which is preliminary data.</text>
</comment>
<evidence type="ECO:0000313" key="4">
    <source>
        <dbReference type="EMBL" id="MFC3833211.1"/>
    </source>
</evidence>
<keyword evidence="2" id="KW-0998">Cell outer membrane</keyword>
<evidence type="ECO:0000256" key="3">
    <source>
        <dbReference type="SAM" id="Phobius"/>
    </source>
</evidence>
<dbReference type="InterPro" id="IPR012902">
    <property type="entry name" value="N_methyl_site"/>
</dbReference>
<organism evidence="4 5">
    <name type="scientific">Deinococcus rufus</name>
    <dbReference type="NCBI Taxonomy" id="2136097"/>
    <lineage>
        <taxon>Bacteria</taxon>
        <taxon>Thermotogati</taxon>
        <taxon>Deinococcota</taxon>
        <taxon>Deinococci</taxon>
        <taxon>Deinococcales</taxon>
        <taxon>Deinococcaceae</taxon>
        <taxon>Deinococcus</taxon>
    </lineage>
</organism>
<keyword evidence="5" id="KW-1185">Reference proteome</keyword>
<comment type="subcellular location">
    <subcellularLocation>
        <location evidence="1">Cell outer membrane</location>
    </subcellularLocation>
</comment>